<dbReference type="InterPro" id="IPR000700">
    <property type="entry name" value="PAS-assoc_C"/>
</dbReference>
<dbReference type="FunFam" id="3.30.565.10:FF:000006">
    <property type="entry name" value="Sensor histidine kinase WalK"/>
    <property type="match status" value="1"/>
</dbReference>
<dbReference type="PROSITE" id="PS50112">
    <property type="entry name" value="PAS"/>
    <property type="match status" value="1"/>
</dbReference>
<dbReference type="CDD" id="cd00075">
    <property type="entry name" value="HATPase"/>
    <property type="match status" value="1"/>
</dbReference>
<keyword evidence="9 10" id="KW-0472">Membrane</keyword>
<evidence type="ECO:0000256" key="8">
    <source>
        <dbReference type="ARBA" id="ARBA00022989"/>
    </source>
</evidence>
<evidence type="ECO:0000256" key="10">
    <source>
        <dbReference type="SAM" id="Phobius"/>
    </source>
</evidence>
<dbReference type="Gene3D" id="3.30.565.10">
    <property type="entry name" value="Histidine kinase-like ATPase, C-terminal domain"/>
    <property type="match status" value="1"/>
</dbReference>
<dbReference type="SMART" id="SM00086">
    <property type="entry name" value="PAC"/>
    <property type="match status" value="2"/>
</dbReference>
<feature type="domain" description="PAC" evidence="13">
    <location>
        <begin position="574"/>
        <end position="627"/>
    </location>
</feature>
<reference evidence="15 16" key="1">
    <citation type="journal article" date="2015" name="Nature">
        <title>rRNA introns, odd ribosomes, and small enigmatic genomes across a large radiation of phyla.</title>
        <authorList>
            <person name="Brown C.T."/>
            <person name="Hug L.A."/>
            <person name="Thomas B.C."/>
            <person name="Sharon I."/>
            <person name="Castelle C.J."/>
            <person name="Singh A."/>
            <person name="Wilkins M.J."/>
            <person name="Williams K.H."/>
            <person name="Banfield J.F."/>
        </authorList>
    </citation>
    <scope>NUCLEOTIDE SEQUENCE [LARGE SCALE GENOMIC DNA]</scope>
</reference>
<dbReference type="Pfam" id="PF00512">
    <property type="entry name" value="HisKA"/>
    <property type="match status" value="1"/>
</dbReference>
<dbReference type="InterPro" id="IPR000014">
    <property type="entry name" value="PAS"/>
</dbReference>
<dbReference type="SMART" id="SM00387">
    <property type="entry name" value="HATPase_c"/>
    <property type="match status" value="1"/>
</dbReference>
<keyword evidence="5" id="KW-0808">Transferase</keyword>
<dbReference type="AlphaFoldDB" id="A0A0G1SIX5"/>
<keyword evidence="4" id="KW-0597">Phosphoprotein</keyword>
<dbReference type="InterPro" id="IPR035965">
    <property type="entry name" value="PAS-like_dom_sf"/>
</dbReference>
<feature type="domain" description="Histidine kinase" evidence="11">
    <location>
        <begin position="631"/>
        <end position="851"/>
    </location>
</feature>
<feature type="domain" description="PAS" evidence="12">
    <location>
        <begin position="497"/>
        <end position="570"/>
    </location>
</feature>
<evidence type="ECO:0000259" key="14">
    <source>
        <dbReference type="PROSITE" id="PS50839"/>
    </source>
</evidence>
<dbReference type="SMART" id="SM00091">
    <property type="entry name" value="PAS"/>
    <property type="match status" value="1"/>
</dbReference>
<dbReference type="PRINTS" id="PR00344">
    <property type="entry name" value="BCTRLSENSOR"/>
</dbReference>
<evidence type="ECO:0000313" key="16">
    <source>
        <dbReference type="Proteomes" id="UP000034794"/>
    </source>
</evidence>
<feature type="domain" description="PAC" evidence="13">
    <location>
        <begin position="436"/>
        <end position="489"/>
    </location>
</feature>
<dbReference type="InterPro" id="IPR005467">
    <property type="entry name" value="His_kinase_dom"/>
</dbReference>
<evidence type="ECO:0000256" key="2">
    <source>
        <dbReference type="ARBA" id="ARBA00004370"/>
    </source>
</evidence>
<accession>A0A0G1SIX5</accession>
<feature type="transmembrane region" description="Helical" evidence="10">
    <location>
        <begin position="262"/>
        <end position="280"/>
    </location>
</feature>
<comment type="caution">
    <text evidence="15">The sequence shown here is derived from an EMBL/GenBank/DDBJ whole genome shotgun (WGS) entry which is preliminary data.</text>
</comment>
<dbReference type="InterPro" id="IPR004358">
    <property type="entry name" value="Sig_transdc_His_kin-like_C"/>
</dbReference>
<dbReference type="Pfam" id="PF03924">
    <property type="entry name" value="CHASE"/>
    <property type="match status" value="1"/>
</dbReference>
<evidence type="ECO:0000256" key="6">
    <source>
        <dbReference type="ARBA" id="ARBA00022692"/>
    </source>
</evidence>
<keyword evidence="7 15" id="KW-0418">Kinase</keyword>
<dbReference type="InterPro" id="IPR036097">
    <property type="entry name" value="HisK_dim/P_sf"/>
</dbReference>
<evidence type="ECO:0000256" key="7">
    <source>
        <dbReference type="ARBA" id="ARBA00022777"/>
    </source>
</evidence>
<dbReference type="InterPro" id="IPR013655">
    <property type="entry name" value="PAS_fold_3"/>
</dbReference>
<evidence type="ECO:0000256" key="1">
    <source>
        <dbReference type="ARBA" id="ARBA00000085"/>
    </source>
</evidence>
<name>A0A0G1SIX5_9BACT</name>
<feature type="transmembrane region" description="Helical" evidence="10">
    <location>
        <begin position="12"/>
        <end position="29"/>
    </location>
</feature>
<sequence>MNLVRKWFSAKNTMLSVLIMLFVLSGVYVSERYEKWLVTDSRNKVEATLGIYKNGVEMILTRRLGLVRGLEKFVTSRDEKSVIDDFPIFAPGLYNDNEGVRNVGIARGGILSLIYPIKGNEGALGYNLLADQRPSVKSEIARMIESKETVVTEPFTLLQGGLGIAARKAIFRNNQLWGLVSVVVDVPDIIRSSGLEKGIDGLRLSLRDKNGIVFWGDKDMFKNNPVISTIRFDNEYWELGAVPVPGWESSVLNSVRMFNMTMIFLMIIVLVVVNALWVRWGEYYTLNVRWGGAAESAKPALWYLLLGGVWILFSDRLVDLLVADRKLFMEISTIKGWIFVSVTAGLLYLWTSKSFGRLETLVRLLRKVQRVARLGYYVMDIKNDDWEGSEVLNELFGIDNHYKTNTEGWLEIVHPDDRGLMRDYFLKEVLDKNKAFDKEYRIVNRTNGKMAWVHGIGKLDFDFKGKPIRMVGTIQDITERKRYQEKLDKLSFDTLTQKQKLENILSDIGDAVFVTDTKKTIVMANNAMEKLFGLGRKEMTGKNIEEVMDLSYESSGKKPEDLLETVFNKKKQARSIETLILNRKGGVRISIDGVASPIMDEKHKLVGTVWVLRDVTKQRELEKMRLDFVSLASHQLRSPLTGIKWYVGLLRECAVKSSDKKAKEYIDSIEESNQKLIDLVDDLLAVGKMNESGFVEKQLENRSLKEIIKGASQIQARMYVDHNIRLEGIDLIPEGFVVEVDATQMIQVFGNILSNAARYSPDGSRVTVWAEKMNDGYQVMIKDEGLGIPESQKPRVFERFFRADNVAKKVPGTGLGLYMSKNIITSHGGNIWFESKEGTGTTFFVKLPIKQNKNG</sequence>
<comment type="subcellular location">
    <subcellularLocation>
        <location evidence="2">Membrane</location>
    </subcellularLocation>
</comment>
<dbReference type="Gene3D" id="3.30.450.20">
    <property type="entry name" value="PAS domain"/>
    <property type="match status" value="2"/>
</dbReference>
<dbReference type="GO" id="GO:0016020">
    <property type="term" value="C:membrane"/>
    <property type="evidence" value="ECO:0007669"/>
    <property type="project" value="UniProtKB-SubCell"/>
</dbReference>
<dbReference type="InterPro" id="IPR006189">
    <property type="entry name" value="CHASE_dom"/>
</dbReference>
<dbReference type="SUPFAM" id="SSF55874">
    <property type="entry name" value="ATPase domain of HSP90 chaperone/DNA topoisomerase II/histidine kinase"/>
    <property type="match status" value="1"/>
</dbReference>
<keyword evidence="8 10" id="KW-1133">Transmembrane helix</keyword>
<dbReference type="Pfam" id="PF00989">
    <property type="entry name" value="PAS"/>
    <property type="match status" value="1"/>
</dbReference>
<dbReference type="Gene3D" id="3.30.450.350">
    <property type="entry name" value="CHASE domain"/>
    <property type="match status" value="1"/>
</dbReference>
<comment type="catalytic activity">
    <reaction evidence="1">
        <text>ATP + protein L-histidine = ADP + protein N-phospho-L-histidine.</text>
        <dbReference type="EC" id="2.7.13.3"/>
    </reaction>
</comment>
<feature type="domain" description="CHASE" evidence="14">
    <location>
        <begin position="110"/>
        <end position="197"/>
    </location>
</feature>
<evidence type="ECO:0000256" key="4">
    <source>
        <dbReference type="ARBA" id="ARBA00022553"/>
    </source>
</evidence>
<dbReference type="PANTHER" id="PTHR43304:SF1">
    <property type="entry name" value="PAC DOMAIN-CONTAINING PROTEIN"/>
    <property type="match status" value="1"/>
</dbReference>
<dbReference type="SUPFAM" id="SSF55785">
    <property type="entry name" value="PYP-like sensor domain (PAS domain)"/>
    <property type="match status" value="2"/>
</dbReference>
<dbReference type="InterPro" id="IPR036890">
    <property type="entry name" value="HATPase_C_sf"/>
</dbReference>
<dbReference type="InterPro" id="IPR003661">
    <property type="entry name" value="HisK_dim/P_dom"/>
</dbReference>
<dbReference type="CDD" id="cd00130">
    <property type="entry name" value="PAS"/>
    <property type="match status" value="2"/>
</dbReference>
<dbReference type="PROSITE" id="PS50839">
    <property type="entry name" value="CHASE"/>
    <property type="match status" value="1"/>
</dbReference>
<dbReference type="InterPro" id="IPR042240">
    <property type="entry name" value="CHASE_sf"/>
</dbReference>
<feature type="transmembrane region" description="Helical" evidence="10">
    <location>
        <begin position="300"/>
        <end position="322"/>
    </location>
</feature>
<dbReference type="NCBIfam" id="TIGR00229">
    <property type="entry name" value="sensory_box"/>
    <property type="match status" value="2"/>
</dbReference>
<dbReference type="SMART" id="SM00388">
    <property type="entry name" value="HisKA"/>
    <property type="match status" value="1"/>
</dbReference>
<dbReference type="PROSITE" id="PS50109">
    <property type="entry name" value="HIS_KIN"/>
    <property type="match status" value="1"/>
</dbReference>
<dbReference type="PANTHER" id="PTHR43304">
    <property type="entry name" value="PHYTOCHROME-LIKE PROTEIN CPH1"/>
    <property type="match status" value="1"/>
</dbReference>
<dbReference type="SMART" id="SM01079">
    <property type="entry name" value="CHASE"/>
    <property type="match status" value="1"/>
</dbReference>
<dbReference type="PROSITE" id="PS50113">
    <property type="entry name" value="PAC"/>
    <property type="match status" value="2"/>
</dbReference>
<keyword evidence="6 10" id="KW-0812">Transmembrane</keyword>
<evidence type="ECO:0000259" key="11">
    <source>
        <dbReference type="PROSITE" id="PS50109"/>
    </source>
</evidence>
<dbReference type="EMBL" id="LCMI01000005">
    <property type="protein sequence ID" value="KKU33265.1"/>
    <property type="molecule type" value="Genomic_DNA"/>
</dbReference>
<protein>
    <recommendedName>
        <fullName evidence="3">histidine kinase</fullName>
        <ecNumber evidence="3">2.7.13.3</ecNumber>
    </recommendedName>
</protein>
<proteinExistence type="predicted"/>
<dbReference type="Gene3D" id="1.10.287.130">
    <property type="match status" value="1"/>
</dbReference>
<evidence type="ECO:0000259" key="12">
    <source>
        <dbReference type="PROSITE" id="PS50112"/>
    </source>
</evidence>
<dbReference type="CDD" id="cd00082">
    <property type="entry name" value="HisKA"/>
    <property type="match status" value="1"/>
</dbReference>
<evidence type="ECO:0000256" key="9">
    <source>
        <dbReference type="ARBA" id="ARBA00023136"/>
    </source>
</evidence>
<evidence type="ECO:0000259" key="13">
    <source>
        <dbReference type="PROSITE" id="PS50113"/>
    </source>
</evidence>
<evidence type="ECO:0000256" key="5">
    <source>
        <dbReference type="ARBA" id="ARBA00022679"/>
    </source>
</evidence>
<evidence type="ECO:0000256" key="3">
    <source>
        <dbReference type="ARBA" id="ARBA00012438"/>
    </source>
</evidence>
<dbReference type="EC" id="2.7.13.3" evidence="3"/>
<dbReference type="InterPro" id="IPR001610">
    <property type="entry name" value="PAC"/>
</dbReference>
<dbReference type="Gene3D" id="2.10.70.100">
    <property type="match status" value="1"/>
</dbReference>
<dbReference type="InterPro" id="IPR013767">
    <property type="entry name" value="PAS_fold"/>
</dbReference>
<dbReference type="InterPro" id="IPR052162">
    <property type="entry name" value="Sensor_kinase/Photoreceptor"/>
</dbReference>
<gene>
    <name evidence="15" type="ORF">UX47_C0005G0067</name>
</gene>
<dbReference type="Proteomes" id="UP000034794">
    <property type="component" value="Unassembled WGS sequence"/>
</dbReference>
<evidence type="ECO:0000313" key="15">
    <source>
        <dbReference type="EMBL" id="KKU33265.1"/>
    </source>
</evidence>
<dbReference type="GO" id="GO:0006355">
    <property type="term" value="P:regulation of DNA-templated transcription"/>
    <property type="evidence" value="ECO:0007669"/>
    <property type="project" value="InterPro"/>
</dbReference>
<dbReference type="InterPro" id="IPR003594">
    <property type="entry name" value="HATPase_dom"/>
</dbReference>
<dbReference type="GO" id="GO:0000155">
    <property type="term" value="F:phosphorelay sensor kinase activity"/>
    <property type="evidence" value="ECO:0007669"/>
    <property type="project" value="InterPro"/>
</dbReference>
<dbReference type="SUPFAM" id="SSF47384">
    <property type="entry name" value="Homodimeric domain of signal transducing histidine kinase"/>
    <property type="match status" value="1"/>
</dbReference>
<dbReference type="Pfam" id="PF08447">
    <property type="entry name" value="PAS_3"/>
    <property type="match status" value="1"/>
</dbReference>
<organism evidence="15 16">
    <name type="scientific">Candidatus Collierbacteria bacterium GW2011_GWA2_46_26</name>
    <dbReference type="NCBI Taxonomy" id="1618381"/>
    <lineage>
        <taxon>Bacteria</taxon>
        <taxon>Candidatus Collieribacteriota</taxon>
    </lineage>
</organism>
<dbReference type="Pfam" id="PF02518">
    <property type="entry name" value="HATPase_c"/>
    <property type="match status" value="1"/>
</dbReference>